<reference evidence="2 3" key="1">
    <citation type="submission" date="2024-07" db="EMBL/GenBank/DDBJ databases">
        <title>Description of Labrys sedimenti sp. nov., isolated from a diclofenac-degrading enrichment culture.</title>
        <authorList>
            <person name="Tancsics A."/>
            <person name="Csepanyi A."/>
        </authorList>
    </citation>
    <scope>NUCLEOTIDE SEQUENCE [LARGE SCALE GENOMIC DNA]</scope>
    <source>
        <strain evidence="2 3">LMG 23578</strain>
    </source>
</reference>
<protein>
    <submittedName>
        <fullName evidence="2">Methyltransferase domain-containing protein</fullName>
    </submittedName>
</protein>
<organism evidence="2 3">
    <name type="scientific">Labrys neptuniae</name>
    <dbReference type="NCBI Taxonomy" id="376174"/>
    <lineage>
        <taxon>Bacteria</taxon>
        <taxon>Pseudomonadati</taxon>
        <taxon>Pseudomonadota</taxon>
        <taxon>Alphaproteobacteria</taxon>
        <taxon>Hyphomicrobiales</taxon>
        <taxon>Xanthobacteraceae</taxon>
        <taxon>Labrys</taxon>
    </lineage>
</organism>
<dbReference type="PANTHER" id="PTHR43591">
    <property type="entry name" value="METHYLTRANSFERASE"/>
    <property type="match status" value="1"/>
</dbReference>
<comment type="caution">
    <text evidence="2">The sequence shown here is derived from an EMBL/GenBank/DDBJ whole genome shotgun (WGS) entry which is preliminary data.</text>
</comment>
<dbReference type="PANTHER" id="PTHR43591:SF24">
    <property type="entry name" value="2-METHOXY-6-POLYPRENYL-1,4-BENZOQUINOL METHYLASE, MITOCHONDRIAL"/>
    <property type="match status" value="1"/>
</dbReference>
<dbReference type="InterPro" id="IPR025714">
    <property type="entry name" value="Methyltranfer_dom"/>
</dbReference>
<evidence type="ECO:0000313" key="3">
    <source>
        <dbReference type="Proteomes" id="UP001555786"/>
    </source>
</evidence>
<dbReference type="GO" id="GO:0008168">
    <property type="term" value="F:methyltransferase activity"/>
    <property type="evidence" value="ECO:0007669"/>
    <property type="project" value="UniProtKB-KW"/>
</dbReference>
<proteinExistence type="predicted"/>
<dbReference type="GO" id="GO:0032259">
    <property type="term" value="P:methylation"/>
    <property type="evidence" value="ECO:0007669"/>
    <property type="project" value="UniProtKB-KW"/>
</dbReference>
<dbReference type="RefSeq" id="WP_367623657.1">
    <property type="nucleotide sequence ID" value="NZ_JBFNQD010000002.1"/>
</dbReference>
<dbReference type="Pfam" id="PF13847">
    <property type="entry name" value="Methyltransf_31"/>
    <property type="match status" value="1"/>
</dbReference>
<sequence>MFQSIEHCPEITEAPPLSCPGLTRASRGPAFDIRGRNRIAGSSPAMTKVEPIRFVYRRKNPKEDRVMARSATLENLVSSQFGSQAAAYVASPVHARGEDLRLVADEIAATRPERVLDLGCGGGHVSFAAAPVATEVIAYDLSSEMLAAVAEEAAKRGFANIATHQGTVEQLPFADTSFDMVLSRYSAHHWGDVPAALREAFRVLKPGGRLVMADAVAPVRTVCDTFLQAFEMLRDPSHVRDYSIREWQAMLAATGFTVRATTPGHQPLEFSSWIARMRTPPVFVEAIRALQAAMSEEVRQHFAIEADGSFVLDNAVFVAQR</sequence>
<dbReference type="Proteomes" id="UP001555786">
    <property type="component" value="Unassembled WGS sequence"/>
</dbReference>
<gene>
    <name evidence="2" type="ORF">ABXS05_09040</name>
</gene>
<keyword evidence="2" id="KW-0808">Transferase</keyword>
<dbReference type="InterPro" id="IPR029063">
    <property type="entry name" value="SAM-dependent_MTases_sf"/>
</dbReference>
<feature type="domain" description="Methyltransferase" evidence="1">
    <location>
        <begin position="113"/>
        <end position="226"/>
    </location>
</feature>
<accession>A0ABV3PJ65</accession>
<evidence type="ECO:0000259" key="1">
    <source>
        <dbReference type="Pfam" id="PF13847"/>
    </source>
</evidence>
<dbReference type="EMBL" id="JBFNQD010000002">
    <property type="protein sequence ID" value="MEW9305681.1"/>
    <property type="molecule type" value="Genomic_DNA"/>
</dbReference>
<keyword evidence="2" id="KW-0489">Methyltransferase</keyword>
<dbReference type="SUPFAM" id="SSF53335">
    <property type="entry name" value="S-adenosyl-L-methionine-dependent methyltransferases"/>
    <property type="match status" value="1"/>
</dbReference>
<dbReference type="Gene3D" id="3.40.50.150">
    <property type="entry name" value="Vaccinia Virus protein VP39"/>
    <property type="match status" value="1"/>
</dbReference>
<dbReference type="CDD" id="cd02440">
    <property type="entry name" value="AdoMet_MTases"/>
    <property type="match status" value="1"/>
</dbReference>
<keyword evidence="3" id="KW-1185">Reference proteome</keyword>
<evidence type="ECO:0000313" key="2">
    <source>
        <dbReference type="EMBL" id="MEW9305681.1"/>
    </source>
</evidence>
<name>A0ABV3PJ65_9HYPH</name>